<accession>R7S484</accession>
<evidence type="ECO:0000313" key="7">
    <source>
        <dbReference type="EMBL" id="EIN05190.1"/>
    </source>
</evidence>
<dbReference type="Pfam" id="PF07690">
    <property type="entry name" value="MFS_1"/>
    <property type="match status" value="1"/>
</dbReference>
<feature type="transmembrane region" description="Helical" evidence="5">
    <location>
        <begin position="144"/>
        <end position="169"/>
    </location>
</feature>
<reference evidence="8" key="1">
    <citation type="journal article" date="2012" name="Science">
        <title>The Paleozoic origin of enzymatic lignin decomposition reconstructed from 31 fungal genomes.</title>
        <authorList>
            <person name="Floudas D."/>
            <person name="Binder M."/>
            <person name="Riley R."/>
            <person name="Barry K."/>
            <person name="Blanchette R.A."/>
            <person name="Henrissat B."/>
            <person name="Martinez A.T."/>
            <person name="Otillar R."/>
            <person name="Spatafora J.W."/>
            <person name="Yadav J.S."/>
            <person name="Aerts A."/>
            <person name="Benoit I."/>
            <person name="Boyd A."/>
            <person name="Carlson A."/>
            <person name="Copeland A."/>
            <person name="Coutinho P.M."/>
            <person name="de Vries R.P."/>
            <person name="Ferreira P."/>
            <person name="Findley K."/>
            <person name="Foster B."/>
            <person name="Gaskell J."/>
            <person name="Glotzer D."/>
            <person name="Gorecki P."/>
            <person name="Heitman J."/>
            <person name="Hesse C."/>
            <person name="Hori C."/>
            <person name="Igarashi K."/>
            <person name="Jurgens J.A."/>
            <person name="Kallen N."/>
            <person name="Kersten P."/>
            <person name="Kohler A."/>
            <person name="Kuees U."/>
            <person name="Kumar T.K.A."/>
            <person name="Kuo A."/>
            <person name="LaButti K."/>
            <person name="Larrondo L.F."/>
            <person name="Lindquist E."/>
            <person name="Ling A."/>
            <person name="Lombard V."/>
            <person name="Lucas S."/>
            <person name="Lundell T."/>
            <person name="Martin R."/>
            <person name="McLaughlin D.J."/>
            <person name="Morgenstern I."/>
            <person name="Morin E."/>
            <person name="Murat C."/>
            <person name="Nagy L.G."/>
            <person name="Nolan M."/>
            <person name="Ohm R.A."/>
            <person name="Patyshakuliyeva A."/>
            <person name="Rokas A."/>
            <person name="Ruiz-Duenas F.J."/>
            <person name="Sabat G."/>
            <person name="Salamov A."/>
            <person name="Samejima M."/>
            <person name="Schmutz J."/>
            <person name="Slot J.C."/>
            <person name="St John F."/>
            <person name="Stenlid J."/>
            <person name="Sun H."/>
            <person name="Sun S."/>
            <person name="Syed K."/>
            <person name="Tsang A."/>
            <person name="Wiebenga A."/>
            <person name="Young D."/>
            <person name="Pisabarro A."/>
            <person name="Eastwood D.C."/>
            <person name="Martin F."/>
            <person name="Cullen D."/>
            <person name="Grigoriev I.V."/>
            <person name="Hibbett D.S."/>
        </authorList>
    </citation>
    <scope>NUCLEOTIDE SEQUENCE [LARGE SCALE GENOMIC DNA]</scope>
    <source>
        <strain evidence="8">HHB-11173 SS5</strain>
    </source>
</reference>
<feature type="transmembrane region" description="Helical" evidence="5">
    <location>
        <begin position="213"/>
        <end position="232"/>
    </location>
</feature>
<dbReference type="GeneID" id="18879926"/>
<feature type="transmembrane region" description="Helical" evidence="5">
    <location>
        <begin position="181"/>
        <end position="201"/>
    </location>
</feature>
<feature type="transmembrane region" description="Helical" evidence="5">
    <location>
        <begin position="239"/>
        <end position="260"/>
    </location>
</feature>
<dbReference type="Proteomes" id="UP000054196">
    <property type="component" value="Unassembled WGS sequence"/>
</dbReference>
<feature type="transmembrane region" description="Helical" evidence="5">
    <location>
        <begin position="272"/>
        <end position="294"/>
    </location>
</feature>
<comment type="subcellular location">
    <subcellularLocation>
        <location evidence="1">Membrane</location>
        <topology evidence="1">Multi-pass membrane protein</topology>
    </subcellularLocation>
</comment>
<dbReference type="PANTHER" id="PTHR23502">
    <property type="entry name" value="MAJOR FACILITATOR SUPERFAMILY"/>
    <property type="match status" value="1"/>
</dbReference>
<keyword evidence="3 5" id="KW-1133">Transmembrane helix</keyword>
<evidence type="ECO:0000256" key="5">
    <source>
        <dbReference type="SAM" id="Phobius"/>
    </source>
</evidence>
<evidence type="ECO:0000259" key="6">
    <source>
        <dbReference type="PROSITE" id="PS50850"/>
    </source>
</evidence>
<dbReference type="EMBL" id="JH687551">
    <property type="protein sequence ID" value="EIN05190.1"/>
    <property type="molecule type" value="Genomic_DNA"/>
</dbReference>
<feature type="domain" description="Major facilitator superfamily (MFS) profile" evidence="6">
    <location>
        <begin position="115"/>
        <end position="553"/>
    </location>
</feature>
<evidence type="ECO:0000313" key="8">
    <source>
        <dbReference type="Proteomes" id="UP000054196"/>
    </source>
</evidence>
<feature type="transmembrane region" description="Helical" evidence="5">
    <location>
        <begin position="388"/>
        <end position="414"/>
    </location>
</feature>
<evidence type="ECO:0000256" key="2">
    <source>
        <dbReference type="ARBA" id="ARBA00022692"/>
    </source>
</evidence>
<dbReference type="InterPro" id="IPR020846">
    <property type="entry name" value="MFS_dom"/>
</dbReference>
<feature type="transmembrane region" description="Helical" evidence="5">
    <location>
        <begin position="464"/>
        <end position="484"/>
    </location>
</feature>
<evidence type="ECO:0000256" key="1">
    <source>
        <dbReference type="ARBA" id="ARBA00004141"/>
    </source>
</evidence>
<keyword evidence="2 5" id="KW-0812">Transmembrane</keyword>
<feature type="transmembrane region" description="Helical" evidence="5">
    <location>
        <begin position="435"/>
        <end position="458"/>
    </location>
</feature>
<feature type="transmembrane region" description="Helical" evidence="5">
    <location>
        <begin position="354"/>
        <end position="376"/>
    </location>
</feature>
<organism evidence="7 8">
    <name type="scientific">Punctularia strigosozonata (strain HHB-11173)</name>
    <name type="common">White-rot fungus</name>
    <dbReference type="NCBI Taxonomy" id="741275"/>
    <lineage>
        <taxon>Eukaryota</taxon>
        <taxon>Fungi</taxon>
        <taxon>Dikarya</taxon>
        <taxon>Basidiomycota</taxon>
        <taxon>Agaricomycotina</taxon>
        <taxon>Agaricomycetes</taxon>
        <taxon>Corticiales</taxon>
        <taxon>Punctulariaceae</taxon>
        <taxon>Punctularia</taxon>
    </lineage>
</organism>
<dbReference type="GO" id="GO:0005886">
    <property type="term" value="C:plasma membrane"/>
    <property type="evidence" value="ECO:0007669"/>
    <property type="project" value="TreeGrafter"/>
</dbReference>
<keyword evidence="4 5" id="KW-0472">Membrane</keyword>
<dbReference type="KEGG" id="psq:PUNSTDRAFT_137872"/>
<feature type="transmembrane region" description="Helical" evidence="5">
    <location>
        <begin position="109"/>
        <end position="132"/>
    </location>
</feature>
<dbReference type="PROSITE" id="PS50850">
    <property type="entry name" value="MFS"/>
    <property type="match status" value="1"/>
</dbReference>
<protein>
    <submittedName>
        <fullName evidence="7">MFS general substrate transporter</fullName>
    </submittedName>
</protein>
<sequence>MAASSWEFNAAVTPRLLADKLSKNYMEAGQGTPGLAREYRQVCLQISQDASPRQYNTEARGPMDKANIELIDTTPVGEQQDGPPAVENEVRTLDPLPSDDPKDPLNWPLWLKIAILVQVSILAALGSLNVAIINPAYVPLAEEFGIDVVVASYQTTIPIAINGIGPFIWVPLANAYGRRPVYLFTTVLGFCSALGCAYTKNFSQLLVARVFNGLFPAAQTLGAVTVVDLFFLHQRGRAMGFWAVMLTNGSHLAPIIGGLLGQFLGWRWCFKFAAIFNAFMLLTITLCLPETLYVRQPSSKAQDEARQHPGPLTWKVYISCLRPWSRYPGKHLRLDAFVVPSLKMARYPSVLFPAVYYGVQYGFASILPAVTVAAIFKARFNFTVLQTGLAYGLALLIGGCLGELAAGMVVDAIVKREMKKRPDGQVYAEVRLHAIWTGAILVPVGLLIYGFCIANAGVHWAGALMGMGIACFGIQVITTTCYTYSIDCYKTQASEISQLFNVLRQEFGMTFAFYAVDLGNRIGYQFEFLMFALLGLVVFVPVVALMFNGARWRARLQE</sequence>
<dbReference type="Gene3D" id="1.20.1250.20">
    <property type="entry name" value="MFS general substrate transporter like domains"/>
    <property type="match status" value="1"/>
</dbReference>
<dbReference type="PANTHER" id="PTHR23502:SF181">
    <property type="entry name" value="MAJOR FACILITATOR SUPERFAMILY (MFS) PROFILE DOMAIN-CONTAINING PROTEIN"/>
    <property type="match status" value="1"/>
</dbReference>
<dbReference type="OMA" id="FTVPFWS"/>
<proteinExistence type="predicted"/>
<dbReference type="AlphaFoldDB" id="R7S484"/>
<dbReference type="GO" id="GO:0022857">
    <property type="term" value="F:transmembrane transporter activity"/>
    <property type="evidence" value="ECO:0007669"/>
    <property type="project" value="InterPro"/>
</dbReference>
<evidence type="ECO:0000256" key="4">
    <source>
        <dbReference type="ARBA" id="ARBA00023136"/>
    </source>
</evidence>
<dbReference type="OrthoDB" id="2585655at2759"/>
<dbReference type="SUPFAM" id="SSF103473">
    <property type="entry name" value="MFS general substrate transporter"/>
    <property type="match status" value="1"/>
</dbReference>
<evidence type="ECO:0000256" key="3">
    <source>
        <dbReference type="ARBA" id="ARBA00022989"/>
    </source>
</evidence>
<dbReference type="eggNOG" id="KOG0255">
    <property type="taxonomic scope" value="Eukaryota"/>
</dbReference>
<keyword evidence="8" id="KW-1185">Reference proteome</keyword>
<name>R7S484_PUNST</name>
<feature type="transmembrane region" description="Helical" evidence="5">
    <location>
        <begin position="528"/>
        <end position="547"/>
    </location>
</feature>
<dbReference type="InterPro" id="IPR011701">
    <property type="entry name" value="MFS"/>
</dbReference>
<gene>
    <name evidence="7" type="ORF">PUNSTDRAFT_137872</name>
</gene>
<dbReference type="HOGENOM" id="CLU_008455_13_7_1"/>
<dbReference type="InterPro" id="IPR036259">
    <property type="entry name" value="MFS_trans_sf"/>
</dbReference>
<dbReference type="RefSeq" id="XP_007387593.1">
    <property type="nucleotide sequence ID" value="XM_007387531.1"/>
</dbReference>